<dbReference type="SMART" id="SM00382">
    <property type="entry name" value="AAA"/>
    <property type="match status" value="1"/>
</dbReference>
<evidence type="ECO:0000259" key="1">
    <source>
        <dbReference type="SMART" id="SM00382"/>
    </source>
</evidence>
<reference evidence="2" key="1">
    <citation type="submission" date="2016-05" db="EMBL/GenBank/DDBJ databases">
        <title>Microbial consortia oxidize butane by reversing methanogenesis.</title>
        <authorList>
            <person name="Laso-Perez R."/>
            <person name="Richter M."/>
            <person name="Wegener G."/>
            <person name="Musat F."/>
        </authorList>
    </citation>
    <scope>NUCLEOTIDE SEQUENCE [LARGE SCALE GENOMIC DNA]</scope>
    <source>
        <strain evidence="2">BOX2</strain>
    </source>
</reference>
<proteinExistence type="predicted"/>
<dbReference type="Pfam" id="PF07728">
    <property type="entry name" value="AAA_5"/>
    <property type="match status" value="1"/>
</dbReference>
<dbReference type="InterPro" id="IPR011704">
    <property type="entry name" value="ATPase_dyneun-rel_AAA"/>
</dbReference>
<dbReference type="InterPro" id="IPR003593">
    <property type="entry name" value="AAA+_ATPase"/>
</dbReference>
<dbReference type="Proteomes" id="UP000186940">
    <property type="component" value="Unassembled WGS sequence"/>
</dbReference>
<dbReference type="PANTHER" id="PTHR42759:SF1">
    <property type="entry name" value="MAGNESIUM-CHELATASE SUBUNIT CHLD"/>
    <property type="match status" value="1"/>
</dbReference>
<dbReference type="GO" id="GO:0016887">
    <property type="term" value="F:ATP hydrolysis activity"/>
    <property type="evidence" value="ECO:0007669"/>
    <property type="project" value="InterPro"/>
</dbReference>
<dbReference type="GO" id="GO:0005524">
    <property type="term" value="F:ATP binding"/>
    <property type="evidence" value="ECO:0007669"/>
    <property type="project" value="InterPro"/>
</dbReference>
<dbReference type="PANTHER" id="PTHR42759">
    <property type="entry name" value="MOXR FAMILY PROTEIN"/>
    <property type="match status" value="1"/>
</dbReference>
<dbReference type="STRING" id="1838285.SCAL_001475"/>
<dbReference type="Gene3D" id="3.40.50.300">
    <property type="entry name" value="P-loop containing nucleotide triphosphate hydrolases"/>
    <property type="match status" value="1"/>
</dbReference>
<keyword evidence="3" id="KW-1185">Reference proteome</keyword>
<feature type="domain" description="AAA+ ATPase" evidence="1">
    <location>
        <begin position="33"/>
        <end position="185"/>
    </location>
</feature>
<organism evidence="2 3">
    <name type="scientific">Candidatus Syntropharchaeum caldarium</name>
    <dbReference type="NCBI Taxonomy" id="1838285"/>
    <lineage>
        <taxon>Archaea</taxon>
        <taxon>Methanobacteriati</taxon>
        <taxon>Methanobacteriota</taxon>
        <taxon>Stenosarchaea group</taxon>
        <taxon>Methanomicrobia</taxon>
        <taxon>Methanosarcinales</taxon>
        <taxon>ANME-2 cluster</taxon>
        <taxon>Candidatus Syntropharchaeum</taxon>
    </lineage>
</organism>
<sequence>MLIEENRYLKIIETSKIKGQEDVYLKSMRYINLGYPILLFGPPGCGKTSIARHILDSLDREYFTIEANESMTEYQLIGGFHPLSMSASKEVADEFMYKDGIVARAIMHGKNLLIDELTRAPSSAFSSIFLLLSHGILTLEHREMVLRKPDDWVFIATANFGDVGSFKLSSALKRRFIPIYVSYPKRYVEEALIREYAPGVGEKVASRILDFAEETRRMWKEEGALPQGLSTDGIIKMARYCELLAREGIDDRTAFSDAAFHQGVVIADETDQVSIQLVNELALRLTAGL</sequence>
<evidence type="ECO:0000313" key="2">
    <source>
        <dbReference type="EMBL" id="OFV67557.1"/>
    </source>
</evidence>
<dbReference type="SUPFAM" id="SSF52540">
    <property type="entry name" value="P-loop containing nucleoside triphosphate hydrolases"/>
    <property type="match status" value="1"/>
</dbReference>
<gene>
    <name evidence="2" type="ORF">SCAL_001475</name>
</gene>
<accession>A0A1F2P850</accession>
<dbReference type="InterPro" id="IPR027417">
    <property type="entry name" value="P-loop_NTPase"/>
</dbReference>
<evidence type="ECO:0000313" key="3">
    <source>
        <dbReference type="Proteomes" id="UP000186940"/>
    </source>
</evidence>
<dbReference type="AlphaFoldDB" id="A0A1F2P850"/>
<name>A0A1F2P850_9EURY</name>
<protein>
    <submittedName>
        <fullName evidence="2">ATPase AAA</fullName>
    </submittedName>
</protein>
<dbReference type="InterPro" id="IPR050764">
    <property type="entry name" value="CbbQ/NirQ/NorQ/GpvN"/>
</dbReference>
<comment type="caution">
    <text evidence="2">The sequence shown here is derived from an EMBL/GenBank/DDBJ whole genome shotgun (WGS) entry which is preliminary data.</text>
</comment>
<dbReference type="CDD" id="cd00009">
    <property type="entry name" value="AAA"/>
    <property type="match status" value="1"/>
</dbReference>
<dbReference type="EMBL" id="LYOS01000004">
    <property type="protein sequence ID" value="OFV67557.1"/>
    <property type="molecule type" value="Genomic_DNA"/>
</dbReference>